<gene>
    <name evidence="9" type="ORF">VOLCADRAFT_93125</name>
</gene>
<dbReference type="InParanoid" id="D8U1D7"/>
<protein>
    <recommendedName>
        <fullName evidence="8">Polycystin cation channel PKD1/PKD2 domain-containing protein</fullName>
    </recommendedName>
</protein>
<feature type="signal peptide" evidence="7">
    <location>
        <begin position="1"/>
        <end position="17"/>
    </location>
</feature>
<dbReference type="Pfam" id="PF08016">
    <property type="entry name" value="PKD_channel"/>
    <property type="match status" value="1"/>
</dbReference>
<keyword evidence="7" id="KW-0732">Signal</keyword>
<feature type="region of interest" description="Disordered" evidence="5">
    <location>
        <begin position="322"/>
        <end position="393"/>
    </location>
</feature>
<feature type="compositionally biased region" description="Low complexity" evidence="5">
    <location>
        <begin position="322"/>
        <end position="332"/>
    </location>
</feature>
<reference evidence="9 10" key="1">
    <citation type="journal article" date="2010" name="Science">
        <title>Genomic analysis of organismal complexity in the multicellular green alga Volvox carteri.</title>
        <authorList>
            <person name="Prochnik S.E."/>
            <person name="Umen J."/>
            <person name="Nedelcu A.M."/>
            <person name="Hallmann A."/>
            <person name="Miller S.M."/>
            <person name="Nishii I."/>
            <person name="Ferris P."/>
            <person name="Kuo A."/>
            <person name="Mitros T."/>
            <person name="Fritz-Laylin L.K."/>
            <person name="Hellsten U."/>
            <person name="Chapman J."/>
            <person name="Simakov O."/>
            <person name="Rensing S.A."/>
            <person name="Terry A."/>
            <person name="Pangilinan J."/>
            <person name="Kapitonov V."/>
            <person name="Jurka J."/>
            <person name="Salamov A."/>
            <person name="Shapiro H."/>
            <person name="Schmutz J."/>
            <person name="Grimwood J."/>
            <person name="Lindquist E."/>
            <person name="Lucas S."/>
            <person name="Grigoriev I.V."/>
            <person name="Schmitt R."/>
            <person name="Kirk D."/>
            <person name="Rokhsar D.S."/>
        </authorList>
    </citation>
    <scope>NUCLEOTIDE SEQUENCE [LARGE SCALE GENOMIC DNA]</scope>
    <source>
        <strain evidence="10">f. Nagariensis / Eve</strain>
    </source>
</reference>
<feature type="compositionally biased region" description="Polar residues" evidence="5">
    <location>
        <begin position="377"/>
        <end position="391"/>
    </location>
</feature>
<dbReference type="RefSeq" id="XP_002952394.1">
    <property type="nucleotide sequence ID" value="XM_002952348.1"/>
</dbReference>
<comment type="subcellular location">
    <subcellularLocation>
        <location evidence="1">Membrane</location>
        <topology evidence="1">Multi-pass membrane protein</topology>
    </subcellularLocation>
</comment>
<dbReference type="AlphaFoldDB" id="D8U1D7"/>
<evidence type="ECO:0000259" key="8">
    <source>
        <dbReference type="Pfam" id="PF08016"/>
    </source>
</evidence>
<name>D8U1D7_VOLCA</name>
<feature type="region of interest" description="Disordered" evidence="5">
    <location>
        <begin position="436"/>
        <end position="478"/>
    </location>
</feature>
<feature type="transmembrane region" description="Helical" evidence="6">
    <location>
        <begin position="147"/>
        <end position="171"/>
    </location>
</feature>
<evidence type="ECO:0000256" key="5">
    <source>
        <dbReference type="SAM" id="MobiDB-lite"/>
    </source>
</evidence>
<evidence type="ECO:0000256" key="1">
    <source>
        <dbReference type="ARBA" id="ARBA00004141"/>
    </source>
</evidence>
<evidence type="ECO:0000256" key="2">
    <source>
        <dbReference type="ARBA" id="ARBA00022692"/>
    </source>
</evidence>
<evidence type="ECO:0000256" key="6">
    <source>
        <dbReference type="SAM" id="Phobius"/>
    </source>
</evidence>
<dbReference type="eggNOG" id="ENOG502SUYQ">
    <property type="taxonomic scope" value="Eukaryota"/>
</dbReference>
<proteinExistence type="predicted"/>
<keyword evidence="4 6" id="KW-0472">Membrane</keyword>
<keyword evidence="3 6" id="KW-1133">Transmembrane helix</keyword>
<evidence type="ECO:0000256" key="7">
    <source>
        <dbReference type="SAM" id="SignalP"/>
    </source>
</evidence>
<dbReference type="EMBL" id="GL378350">
    <property type="protein sequence ID" value="EFJ46537.1"/>
    <property type="molecule type" value="Genomic_DNA"/>
</dbReference>
<accession>D8U1D7</accession>
<dbReference type="KEGG" id="vcn:VOLCADRAFT_93125"/>
<dbReference type="Proteomes" id="UP000001058">
    <property type="component" value="Unassembled WGS sequence"/>
</dbReference>
<feature type="transmembrane region" description="Helical" evidence="6">
    <location>
        <begin position="112"/>
        <end position="135"/>
    </location>
</feature>
<feature type="compositionally biased region" description="Polar residues" evidence="5">
    <location>
        <begin position="337"/>
        <end position="349"/>
    </location>
</feature>
<feature type="compositionally biased region" description="Basic and acidic residues" evidence="5">
    <location>
        <begin position="441"/>
        <end position="451"/>
    </location>
</feature>
<dbReference type="GO" id="GO:0016020">
    <property type="term" value="C:membrane"/>
    <property type="evidence" value="ECO:0007669"/>
    <property type="project" value="UniProtKB-SubCell"/>
</dbReference>
<dbReference type="InterPro" id="IPR013122">
    <property type="entry name" value="PKD1_2_channel"/>
</dbReference>
<evidence type="ECO:0000313" key="9">
    <source>
        <dbReference type="EMBL" id="EFJ46537.1"/>
    </source>
</evidence>
<keyword evidence="2 6" id="KW-0812">Transmembrane</keyword>
<organism evidence="10">
    <name type="scientific">Volvox carteri f. nagariensis</name>
    <dbReference type="NCBI Taxonomy" id="3068"/>
    <lineage>
        <taxon>Eukaryota</taxon>
        <taxon>Viridiplantae</taxon>
        <taxon>Chlorophyta</taxon>
        <taxon>core chlorophytes</taxon>
        <taxon>Chlorophyceae</taxon>
        <taxon>CS clade</taxon>
        <taxon>Chlamydomonadales</taxon>
        <taxon>Volvocaceae</taxon>
        <taxon>Volvox</taxon>
    </lineage>
</organism>
<sequence length="841" mass="90572">MVCVMLVTACAVYTAFMVQKAAVFSARQHYRVYDDIEGARARWLLPLKTNPDVLQPSQSAELKVSLNSLGLSLPSSSRTPGRYLLPDDPAGTADWEALAEVLVNTDGLSRMWTIYGMIQAMTLVLLFGRLLSTLAFQGRVGIMVRTLFNAVPAVLHLVIILLLIAVMFSVMEVCQLGIHVEEMSNLDGALSDTLGLLVGRSILRNLDTIVPRNMEFTTVQAHTYGAPHLAIHPVTSKDFYLRVPYTSPGVTVFGVSDLLPKTFDALRRACSENEQTLDSGKAYLDLEGVRQMLETAVRRATADDPTAVTSSRIAAAIAEATESGAATTWAESPDPGSDSTTAIGITTSRDGGGGEHCGEGNTARNGQKSERGGTGPSFGSNTGGSNANSDCNDSRGRGCWGVLKADKYGCWPNRGSGGSGTGNGGFWSARSSGDAEEAACWEDRQGGDKPNRSGVQTRGQGKRGSESQNLSHTHLHGQRRLRKWQTAQGAASALPSSASVSRSSRGRLELNQLIISFSSHRLNRSQVSNNDWMLGDEQLNKMCGLIAQRILDYQGHRRFEYLGHSRFGREGGREFTCSKYRPVPIGKPVVMTPVVRFNPTLDTDANTSGRVTSVSSNVASGGTRSRIVQRRVLWSSGPSAPVGQLVGQRYSLTARSPSKARASDKLLGLSSACSSSGSVLIRQGGGGDGSEADFSEAHSTITNDVAASIVISNGSDIGTGADGTPTTTMMEEDDVSELAIYAALWESIHAMEYWQAGVVRWQSHVWLQQQQMQQRSLPPFWQLVDGIMHRWSGIRCRLVRFMRPEALSASQACPHNCLTASGGLIACMFACGMSRRLSGIY</sequence>
<evidence type="ECO:0000256" key="4">
    <source>
        <dbReference type="ARBA" id="ARBA00023136"/>
    </source>
</evidence>
<keyword evidence="10" id="KW-1185">Reference proteome</keyword>
<evidence type="ECO:0000256" key="3">
    <source>
        <dbReference type="ARBA" id="ARBA00022989"/>
    </source>
</evidence>
<feature type="chain" id="PRO_5003124085" description="Polycystin cation channel PKD1/PKD2 domain-containing protein" evidence="7">
    <location>
        <begin position="18"/>
        <end position="841"/>
    </location>
</feature>
<dbReference type="OrthoDB" id="542249at2759"/>
<dbReference type="GeneID" id="9628645"/>
<feature type="domain" description="Polycystin cation channel PKD1/PKD2" evidence="8">
    <location>
        <begin position="107"/>
        <end position="187"/>
    </location>
</feature>
<evidence type="ECO:0000313" key="10">
    <source>
        <dbReference type="Proteomes" id="UP000001058"/>
    </source>
</evidence>